<dbReference type="InterPro" id="IPR008914">
    <property type="entry name" value="PEBP"/>
</dbReference>
<dbReference type="EMBL" id="CP042906">
    <property type="protein sequence ID" value="QEX18120.1"/>
    <property type="molecule type" value="Genomic_DNA"/>
</dbReference>
<dbReference type="Pfam" id="PF01161">
    <property type="entry name" value="PBP"/>
    <property type="match status" value="1"/>
</dbReference>
<dbReference type="NCBIfam" id="TIGR00481">
    <property type="entry name" value="YbhB/YbcL family Raf kinase inhibitor-like protein"/>
    <property type="match status" value="1"/>
</dbReference>
<dbReference type="CDD" id="cd00865">
    <property type="entry name" value="PEBP_bact_arch"/>
    <property type="match status" value="1"/>
</dbReference>
<dbReference type="Gene3D" id="3.90.280.10">
    <property type="entry name" value="PEBP-like"/>
    <property type="match status" value="1"/>
</dbReference>
<dbReference type="PANTHER" id="PTHR30289">
    <property type="entry name" value="UNCHARACTERIZED PROTEIN YBCL-RELATED"/>
    <property type="match status" value="1"/>
</dbReference>
<dbReference type="InterPro" id="IPR005247">
    <property type="entry name" value="YbhB_YbcL/LppC-like"/>
</dbReference>
<organism evidence="2 3">
    <name type="scientific">Hypericibacter terrae</name>
    <dbReference type="NCBI Taxonomy" id="2602015"/>
    <lineage>
        <taxon>Bacteria</taxon>
        <taxon>Pseudomonadati</taxon>
        <taxon>Pseudomonadota</taxon>
        <taxon>Alphaproteobacteria</taxon>
        <taxon>Rhodospirillales</taxon>
        <taxon>Dongiaceae</taxon>
        <taxon>Hypericibacter</taxon>
    </lineage>
</organism>
<evidence type="ECO:0000256" key="1">
    <source>
        <dbReference type="SAM" id="SignalP"/>
    </source>
</evidence>
<keyword evidence="3" id="KW-1185">Reference proteome</keyword>
<dbReference type="AlphaFoldDB" id="A0A5J6MPX0"/>
<name>A0A5J6MPX0_9PROT</name>
<keyword evidence="1" id="KW-0732">Signal</keyword>
<evidence type="ECO:0000313" key="2">
    <source>
        <dbReference type="EMBL" id="QEX18120.1"/>
    </source>
</evidence>
<feature type="signal peptide" evidence="1">
    <location>
        <begin position="1"/>
        <end position="21"/>
    </location>
</feature>
<protein>
    <submittedName>
        <fullName evidence="2">UPF0098 protein YbcL</fullName>
    </submittedName>
</protein>
<reference evidence="2 3" key="1">
    <citation type="submission" date="2019-08" db="EMBL/GenBank/DDBJ databases">
        <title>Hyperibacter terrae gen. nov., sp. nov. and Hyperibacter viscosus sp. nov., two new members in the family Rhodospirillaceae isolated from the rhizosphere of Hypericum perforatum.</title>
        <authorList>
            <person name="Noviana Z."/>
        </authorList>
    </citation>
    <scope>NUCLEOTIDE SEQUENCE [LARGE SCALE GENOMIC DNA]</scope>
    <source>
        <strain evidence="2 3">R5913</strain>
    </source>
</reference>
<dbReference type="Proteomes" id="UP000326202">
    <property type="component" value="Chromosome"/>
</dbReference>
<dbReference type="SUPFAM" id="SSF49777">
    <property type="entry name" value="PEBP-like"/>
    <property type="match status" value="1"/>
</dbReference>
<gene>
    <name evidence="2" type="primary">ybcL</name>
    <name evidence="2" type="ORF">FRZ44_34240</name>
</gene>
<dbReference type="InterPro" id="IPR036610">
    <property type="entry name" value="PEBP-like_sf"/>
</dbReference>
<evidence type="ECO:0000313" key="3">
    <source>
        <dbReference type="Proteomes" id="UP000326202"/>
    </source>
</evidence>
<proteinExistence type="predicted"/>
<dbReference type="KEGG" id="htq:FRZ44_34240"/>
<dbReference type="PANTHER" id="PTHR30289:SF1">
    <property type="entry name" value="PEBP (PHOSPHATIDYLETHANOLAMINE-BINDING PROTEIN) FAMILY PROTEIN"/>
    <property type="match status" value="1"/>
</dbReference>
<accession>A0A5J6MPX0</accession>
<sequence length="184" mass="19350">MTLLMLTLIAGVALMAASAGATDFRVYSHDIKDGQFQEEQVLSQAFGLGCQGGNLSPHINWEGMPQGTQSFVLTMFDQDANGGKGWTHWVVVNIPYTVNSLPRGAGGSGAVEAVGALQTRNDFGQAGYGGPCPPPGQTHHYVVTLTALSVAKLAVDRNATPKMVAALIEGNKIAAVNFTASYQR</sequence>
<feature type="chain" id="PRO_5023807498" evidence="1">
    <location>
        <begin position="22"/>
        <end position="184"/>
    </location>
</feature>